<dbReference type="Proteomes" id="UP000770330">
    <property type="component" value="Unassembled WGS sequence"/>
</dbReference>
<evidence type="ECO:0000256" key="2">
    <source>
        <dbReference type="SAM" id="Phobius"/>
    </source>
</evidence>
<evidence type="ECO:0000313" key="3">
    <source>
        <dbReference type="EMBL" id="MBF1657041.1"/>
    </source>
</evidence>
<name>A0A930L1Q6_9MICC</name>
<proteinExistence type="predicted"/>
<dbReference type="EMBL" id="JABZXO010000006">
    <property type="protein sequence ID" value="MBF1657041.1"/>
    <property type="molecule type" value="Genomic_DNA"/>
</dbReference>
<dbReference type="RefSeq" id="WP_303944271.1">
    <property type="nucleotide sequence ID" value="NZ_JABZXO010000006.1"/>
</dbReference>
<gene>
    <name evidence="3" type="ORF">HXO61_03805</name>
</gene>
<feature type="transmembrane region" description="Helical" evidence="2">
    <location>
        <begin position="86"/>
        <end position="107"/>
    </location>
</feature>
<evidence type="ECO:0000256" key="1">
    <source>
        <dbReference type="SAM" id="MobiDB-lite"/>
    </source>
</evidence>
<keyword evidence="2" id="KW-0472">Membrane</keyword>
<reference evidence="3" key="1">
    <citation type="submission" date="2020-04" db="EMBL/GenBank/DDBJ databases">
        <title>Deep metagenomics examines the oral microbiome during advanced dental caries in children, revealing novel taxa and co-occurrences with host molecules.</title>
        <authorList>
            <person name="Baker J.L."/>
            <person name="Morton J.T."/>
            <person name="Dinis M."/>
            <person name="Alvarez R."/>
            <person name="Tran N.C."/>
            <person name="Knight R."/>
            <person name="Edlund A."/>
        </authorList>
    </citation>
    <scope>NUCLEOTIDE SEQUENCE</scope>
    <source>
        <strain evidence="3">JCVI_39_bin.18</strain>
    </source>
</reference>
<feature type="transmembrane region" description="Helical" evidence="2">
    <location>
        <begin position="57"/>
        <end position="80"/>
    </location>
</feature>
<evidence type="ECO:0000313" key="4">
    <source>
        <dbReference type="Proteomes" id="UP000770330"/>
    </source>
</evidence>
<comment type="caution">
    <text evidence="3">The sequence shown here is derived from an EMBL/GenBank/DDBJ whole genome shotgun (WGS) entry which is preliminary data.</text>
</comment>
<keyword evidence="2" id="KW-1133">Transmembrane helix</keyword>
<organism evidence="3 4">
    <name type="scientific">Rothia mucilaginosa</name>
    <dbReference type="NCBI Taxonomy" id="43675"/>
    <lineage>
        <taxon>Bacteria</taxon>
        <taxon>Bacillati</taxon>
        <taxon>Actinomycetota</taxon>
        <taxon>Actinomycetes</taxon>
        <taxon>Micrococcales</taxon>
        <taxon>Micrococcaceae</taxon>
        <taxon>Rothia</taxon>
    </lineage>
</organism>
<dbReference type="AlphaFoldDB" id="A0A930L1Q6"/>
<feature type="transmembrane region" description="Helical" evidence="2">
    <location>
        <begin position="119"/>
        <end position="143"/>
    </location>
</feature>
<feature type="compositionally biased region" description="Polar residues" evidence="1">
    <location>
        <begin position="22"/>
        <end position="31"/>
    </location>
</feature>
<protein>
    <submittedName>
        <fullName evidence="3">Uncharacterized protein</fullName>
    </submittedName>
</protein>
<keyword evidence="2" id="KW-0812">Transmembrane</keyword>
<sequence length="147" mass="16172">MSQLPQNNEAFDDNPEYTKLYQANDSLQSDPDNTDDWSQRVSEQPSDERRIQDGKKAANVSLLFGALGLLFFILGCWLIFHDLGESGLRVVFVAPVLNVLGIWLGFAARRRGTRAIGGLILNGLELCIFIGIVVLVTSLLNALSGIH</sequence>
<feature type="region of interest" description="Disordered" evidence="1">
    <location>
        <begin position="22"/>
        <end position="52"/>
    </location>
</feature>
<accession>A0A930L1Q6</accession>